<dbReference type="InterPro" id="IPR025079">
    <property type="entry name" value="DUF3943"/>
</dbReference>
<dbReference type="Pfam" id="PF13084">
    <property type="entry name" value="DUF3943"/>
    <property type="match status" value="1"/>
</dbReference>
<gene>
    <name evidence="2" type="ORF">MNBD_GAMMA20-1181</name>
</gene>
<dbReference type="AlphaFoldDB" id="A0A3B1AYR5"/>
<organism evidence="2">
    <name type="scientific">hydrothermal vent metagenome</name>
    <dbReference type="NCBI Taxonomy" id="652676"/>
    <lineage>
        <taxon>unclassified sequences</taxon>
        <taxon>metagenomes</taxon>
        <taxon>ecological metagenomes</taxon>
    </lineage>
</organism>
<accession>A0A3B1AYR5</accession>
<feature type="domain" description="DUF3943" evidence="1">
    <location>
        <begin position="134"/>
        <end position="237"/>
    </location>
</feature>
<sequence>MIMRVLSTLLLLLLPLLSWGRESDEPLLRPLLSVSHTDGLQIKTSQDVLLMVAGDAGEQAPSASSVQSVPWSLTAPRQTEPDWPGLRRDTYYFFGLQWAAIGVIYVLPDEFSGWSDSEKETNQLKRWREHVTEPVWDGDDFYINYVLHPYWGATYYIRGRERGLSRTGAFWFSALHSALYEFGAEAFFEPASIQDLIFTPTLGSLLGMYFESVRDGIKQRRGALGWGDKTLLVLTDPFGAINHQLDRLLGVDTRIRIQTMAPRAVLSGAGSAGSAALANGQRQQTAYVGLSLDLRW</sequence>
<reference evidence="2" key="1">
    <citation type="submission" date="2018-06" db="EMBL/GenBank/DDBJ databases">
        <authorList>
            <person name="Zhirakovskaya E."/>
        </authorList>
    </citation>
    <scope>NUCLEOTIDE SEQUENCE</scope>
</reference>
<protein>
    <recommendedName>
        <fullName evidence="1">DUF3943 domain-containing protein</fullName>
    </recommendedName>
</protein>
<proteinExistence type="predicted"/>
<name>A0A3B1AYR5_9ZZZZ</name>
<dbReference type="EMBL" id="UOFU01000397">
    <property type="protein sequence ID" value="VAX04884.1"/>
    <property type="molecule type" value="Genomic_DNA"/>
</dbReference>
<evidence type="ECO:0000313" key="2">
    <source>
        <dbReference type="EMBL" id="VAX04884.1"/>
    </source>
</evidence>
<evidence type="ECO:0000259" key="1">
    <source>
        <dbReference type="Pfam" id="PF13084"/>
    </source>
</evidence>